<dbReference type="Pfam" id="PF13393">
    <property type="entry name" value="tRNA-synt_His"/>
    <property type="match status" value="1"/>
</dbReference>
<name>A0A366EDF9_9BACI</name>
<sequence>MLNLFGVKLEHINPAILILDKIEKIGVDGVISELKDLPLTIAAINAIQLFLTEEKNRELSFFDCYANQNQEIQEGLAEVRELQSYLEFLYIGNQCVFNPFLARGLEIYTGTIYEIFLMNQMMKSSIGSGGRYDNAIGGFLGTNENFATVGISFGLDVIYTILSQVKISNIDGNQIDYYVVPLTRKQEALLVAKDLRKKGYKVEIEMRINKVGKALEKANKENVQNVVIIGENEVQQNQITIKDMTTGKESVEAYTFH</sequence>
<keyword evidence="10" id="KW-1185">Reference proteome</keyword>
<dbReference type="GO" id="GO:0004821">
    <property type="term" value="F:histidine-tRNA ligase activity"/>
    <property type="evidence" value="ECO:0007669"/>
    <property type="project" value="UniProtKB-EC"/>
</dbReference>
<evidence type="ECO:0000259" key="8">
    <source>
        <dbReference type="Pfam" id="PF13393"/>
    </source>
</evidence>
<dbReference type="GO" id="GO:0140096">
    <property type="term" value="F:catalytic activity, acting on a protein"/>
    <property type="evidence" value="ECO:0007669"/>
    <property type="project" value="UniProtKB-ARBA"/>
</dbReference>
<dbReference type="SUPFAM" id="SSF52954">
    <property type="entry name" value="Class II aaRS ABD-related"/>
    <property type="match status" value="1"/>
</dbReference>
<keyword evidence="2" id="KW-0963">Cytoplasm</keyword>
<protein>
    <recommendedName>
        <fullName evidence="1">histidine--tRNA ligase</fullName>
        <ecNumber evidence="1">6.1.1.21</ecNumber>
    </recommendedName>
</protein>
<reference evidence="9 10" key="1">
    <citation type="submission" date="2018-06" db="EMBL/GenBank/DDBJ databases">
        <title>Genomic Encyclopedia of Type Strains, Phase IV (KMG-IV): sequencing the most valuable type-strain genomes for metagenomic binning, comparative biology and taxonomic classification.</title>
        <authorList>
            <person name="Goeker M."/>
        </authorList>
    </citation>
    <scope>NUCLEOTIDE SEQUENCE [LARGE SCALE GENOMIC DNA]</scope>
    <source>
        <strain evidence="9 10">DSM 15140</strain>
    </source>
</reference>
<dbReference type="GO" id="GO:0005524">
    <property type="term" value="F:ATP binding"/>
    <property type="evidence" value="ECO:0007669"/>
    <property type="project" value="UniProtKB-KW"/>
</dbReference>
<evidence type="ECO:0000256" key="1">
    <source>
        <dbReference type="ARBA" id="ARBA00012815"/>
    </source>
</evidence>
<dbReference type="Pfam" id="PF03129">
    <property type="entry name" value="HGTP_anticodon"/>
    <property type="match status" value="1"/>
</dbReference>
<gene>
    <name evidence="9" type="ORF">DES48_104110</name>
</gene>
<dbReference type="InterPro" id="IPR036621">
    <property type="entry name" value="Anticodon-bd_dom_sf"/>
</dbReference>
<evidence type="ECO:0000313" key="10">
    <source>
        <dbReference type="Proteomes" id="UP000252254"/>
    </source>
</evidence>
<dbReference type="InterPro" id="IPR045864">
    <property type="entry name" value="aa-tRNA-synth_II/BPL/LPL"/>
</dbReference>
<evidence type="ECO:0000256" key="5">
    <source>
        <dbReference type="ARBA" id="ARBA00023146"/>
    </source>
</evidence>
<dbReference type="GO" id="GO:0006418">
    <property type="term" value="P:tRNA aminoacylation for protein translation"/>
    <property type="evidence" value="ECO:0007669"/>
    <property type="project" value="UniProtKB-ARBA"/>
</dbReference>
<feature type="domain" description="Class II Histidinyl-tRNA synthetase (HisRS)-like catalytic core" evidence="8">
    <location>
        <begin position="43"/>
        <end position="156"/>
    </location>
</feature>
<dbReference type="EC" id="6.1.1.21" evidence="1"/>
<keyword evidence="3" id="KW-0547">Nucleotide-binding</keyword>
<dbReference type="Gene3D" id="3.30.930.10">
    <property type="entry name" value="Bira Bifunctional Protein, Domain 2"/>
    <property type="match status" value="1"/>
</dbReference>
<dbReference type="AlphaFoldDB" id="A0A366EDF9"/>
<evidence type="ECO:0000256" key="6">
    <source>
        <dbReference type="ARBA" id="ARBA00047639"/>
    </source>
</evidence>
<dbReference type="GO" id="GO:0016740">
    <property type="term" value="F:transferase activity"/>
    <property type="evidence" value="ECO:0007669"/>
    <property type="project" value="UniProtKB-ARBA"/>
</dbReference>
<evidence type="ECO:0000259" key="7">
    <source>
        <dbReference type="Pfam" id="PF03129"/>
    </source>
</evidence>
<comment type="caution">
    <text evidence="9">The sequence shown here is derived from an EMBL/GenBank/DDBJ whole genome shotgun (WGS) entry which is preliminary data.</text>
</comment>
<evidence type="ECO:0000256" key="3">
    <source>
        <dbReference type="ARBA" id="ARBA00022741"/>
    </source>
</evidence>
<feature type="domain" description="Anticodon-binding" evidence="7">
    <location>
        <begin position="178"/>
        <end position="249"/>
    </location>
</feature>
<dbReference type="SUPFAM" id="SSF55681">
    <property type="entry name" value="Class II aaRS and biotin synthetases"/>
    <property type="match status" value="1"/>
</dbReference>
<dbReference type="PANTHER" id="PTHR11476:SF7">
    <property type="entry name" value="HISTIDINE--TRNA LIGASE"/>
    <property type="match status" value="1"/>
</dbReference>
<dbReference type="Gene3D" id="3.40.50.800">
    <property type="entry name" value="Anticodon-binding domain"/>
    <property type="match status" value="1"/>
</dbReference>
<dbReference type="Proteomes" id="UP000252254">
    <property type="component" value="Unassembled WGS sequence"/>
</dbReference>
<evidence type="ECO:0000256" key="4">
    <source>
        <dbReference type="ARBA" id="ARBA00022840"/>
    </source>
</evidence>
<dbReference type="EMBL" id="QNRI01000004">
    <property type="protein sequence ID" value="RBO99438.1"/>
    <property type="molecule type" value="Genomic_DNA"/>
</dbReference>
<keyword evidence="5" id="KW-0436">Ligase</keyword>
<dbReference type="STRING" id="200904.GCA_900168775_02299"/>
<accession>A0A366EDF9</accession>
<dbReference type="PANTHER" id="PTHR11476">
    <property type="entry name" value="HISTIDYL-TRNA SYNTHETASE"/>
    <property type="match status" value="1"/>
</dbReference>
<evidence type="ECO:0000313" key="9">
    <source>
        <dbReference type="EMBL" id="RBO99438.1"/>
    </source>
</evidence>
<organism evidence="9 10">
    <name type="scientific">Paraliobacillus ryukyuensis</name>
    <dbReference type="NCBI Taxonomy" id="200904"/>
    <lineage>
        <taxon>Bacteria</taxon>
        <taxon>Bacillati</taxon>
        <taxon>Bacillota</taxon>
        <taxon>Bacilli</taxon>
        <taxon>Bacillales</taxon>
        <taxon>Bacillaceae</taxon>
        <taxon>Paraliobacillus</taxon>
    </lineage>
</organism>
<dbReference type="InterPro" id="IPR041715">
    <property type="entry name" value="HisRS-like_core"/>
</dbReference>
<proteinExistence type="predicted"/>
<evidence type="ECO:0000256" key="2">
    <source>
        <dbReference type="ARBA" id="ARBA00022490"/>
    </source>
</evidence>
<keyword evidence="5" id="KW-0030">Aminoacyl-tRNA synthetase</keyword>
<comment type="catalytic activity">
    <reaction evidence="6">
        <text>tRNA(His) + L-histidine + ATP = L-histidyl-tRNA(His) + AMP + diphosphate + H(+)</text>
        <dbReference type="Rhea" id="RHEA:17313"/>
        <dbReference type="Rhea" id="RHEA-COMP:9665"/>
        <dbReference type="Rhea" id="RHEA-COMP:9689"/>
        <dbReference type="ChEBI" id="CHEBI:15378"/>
        <dbReference type="ChEBI" id="CHEBI:30616"/>
        <dbReference type="ChEBI" id="CHEBI:33019"/>
        <dbReference type="ChEBI" id="CHEBI:57595"/>
        <dbReference type="ChEBI" id="CHEBI:78442"/>
        <dbReference type="ChEBI" id="CHEBI:78527"/>
        <dbReference type="ChEBI" id="CHEBI:456215"/>
        <dbReference type="EC" id="6.1.1.21"/>
    </reaction>
</comment>
<keyword evidence="4" id="KW-0067">ATP-binding</keyword>
<dbReference type="InterPro" id="IPR004154">
    <property type="entry name" value="Anticodon-bd"/>
</dbReference>